<comment type="caution">
    <text evidence="10">The sequence shown here is derived from an EMBL/GenBank/DDBJ whole genome shotgun (WGS) entry which is preliminary data.</text>
</comment>
<name>A0AA40S9T7_9ACTN</name>
<dbReference type="EMBL" id="JACJIE010000001">
    <property type="protein sequence ID" value="MBA8942596.1"/>
    <property type="molecule type" value="Genomic_DNA"/>
</dbReference>
<reference evidence="10 11" key="1">
    <citation type="submission" date="2020-08" db="EMBL/GenBank/DDBJ databases">
        <title>Genomic Encyclopedia of Type Strains, Phase III (KMG-III): the genomes of soil and plant-associated and newly described type strains.</title>
        <authorList>
            <person name="Whitman W."/>
        </authorList>
    </citation>
    <scope>NUCLEOTIDE SEQUENCE [LARGE SCALE GENOMIC DNA]</scope>
    <source>
        <strain evidence="10 11">CECT 3271</strain>
    </source>
</reference>
<feature type="domain" description="Acyl-CoA dehydrogenase/oxidase C-terminal" evidence="7">
    <location>
        <begin position="220"/>
        <end position="368"/>
    </location>
</feature>
<evidence type="ECO:0000259" key="8">
    <source>
        <dbReference type="Pfam" id="PF02770"/>
    </source>
</evidence>
<comment type="similarity">
    <text evidence="2 6">Belongs to the acyl-CoA dehydrogenase family.</text>
</comment>
<evidence type="ECO:0000259" key="9">
    <source>
        <dbReference type="Pfam" id="PF02771"/>
    </source>
</evidence>
<gene>
    <name evidence="10" type="ORF">FHS33_000985</name>
</gene>
<dbReference type="PROSITE" id="PS00072">
    <property type="entry name" value="ACYL_COA_DH_1"/>
    <property type="match status" value="1"/>
</dbReference>
<evidence type="ECO:0000256" key="6">
    <source>
        <dbReference type="RuleBase" id="RU362125"/>
    </source>
</evidence>
<dbReference type="GO" id="GO:0003995">
    <property type="term" value="F:acyl-CoA dehydrogenase activity"/>
    <property type="evidence" value="ECO:0007669"/>
    <property type="project" value="InterPro"/>
</dbReference>
<evidence type="ECO:0000256" key="2">
    <source>
        <dbReference type="ARBA" id="ARBA00009347"/>
    </source>
</evidence>
<feature type="domain" description="Acyl-CoA dehydrogenase/oxidase N-terminal" evidence="9">
    <location>
        <begin position="9"/>
        <end position="109"/>
    </location>
</feature>
<dbReference type="InterPro" id="IPR006089">
    <property type="entry name" value="Acyl-CoA_DH_CS"/>
</dbReference>
<keyword evidence="5 6" id="KW-0560">Oxidoreductase</keyword>
<keyword evidence="4 6" id="KW-0274">FAD</keyword>
<dbReference type="PANTHER" id="PTHR43884:SF22">
    <property type="entry name" value="BLR3437 PROTEIN"/>
    <property type="match status" value="1"/>
</dbReference>
<dbReference type="Pfam" id="PF02770">
    <property type="entry name" value="Acyl-CoA_dh_M"/>
    <property type="match status" value="1"/>
</dbReference>
<evidence type="ECO:0000256" key="5">
    <source>
        <dbReference type="ARBA" id="ARBA00023002"/>
    </source>
</evidence>
<dbReference type="PANTHER" id="PTHR43884">
    <property type="entry name" value="ACYL-COA DEHYDROGENASE"/>
    <property type="match status" value="1"/>
</dbReference>
<evidence type="ECO:0000259" key="7">
    <source>
        <dbReference type="Pfam" id="PF00441"/>
    </source>
</evidence>
<sequence>MTAFSLEPAQLAWCAELRTLAAQRLRPLAEKGEPGRVNRALVAELGTLGLLPRLFTSGALDLCLMRESLAHACTEAETALALQGLGAHPVHAHGTPAQRDRWLPRVSEGTAVAAFALSEPGAGSDAAALALTARPDGPSGWRLTGEKCWISNAPEADFYTVFARTTPGAGARGISAFLVPADRPGLTGSALDMLSPHPVGALALDAVPVTADDLLGEVDGGFRVAMDTLNLFRPSVGAFAVGMAQAALDATLAHTARREAFGGTLSDLQSVAHQVAEMALRTESARLMVYAAATAYDAGAADVPRRAAMAKLLATETAQYVVDRAVQLHGAHALLRGHLLEHLYREVRAPRIYEGASEVQRGIIAKELYKNLEDR</sequence>
<dbReference type="InterPro" id="IPR046373">
    <property type="entry name" value="Acyl-CoA_Oxase/DH_mid-dom_sf"/>
</dbReference>
<dbReference type="FunFam" id="1.20.140.10:FF:000001">
    <property type="entry name" value="Acyl-CoA dehydrogenase"/>
    <property type="match status" value="1"/>
</dbReference>
<dbReference type="Gene3D" id="1.10.540.10">
    <property type="entry name" value="Acyl-CoA dehydrogenase/oxidase, N-terminal domain"/>
    <property type="match status" value="1"/>
</dbReference>
<dbReference type="Pfam" id="PF00441">
    <property type="entry name" value="Acyl-CoA_dh_1"/>
    <property type="match status" value="1"/>
</dbReference>
<dbReference type="GO" id="GO:0050660">
    <property type="term" value="F:flavin adenine dinucleotide binding"/>
    <property type="evidence" value="ECO:0007669"/>
    <property type="project" value="InterPro"/>
</dbReference>
<dbReference type="RefSeq" id="WP_142192510.1">
    <property type="nucleotide sequence ID" value="NZ_BMSU01000013.1"/>
</dbReference>
<comment type="cofactor">
    <cofactor evidence="1 6">
        <name>FAD</name>
        <dbReference type="ChEBI" id="CHEBI:57692"/>
    </cofactor>
</comment>
<dbReference type="InterPro" id="IPR036250">
    <property type="entry name" value="AcylCo_DH-like_C"/>
</dbReference>
<dbReference type="SUPFAM" id="SSF56645">
    <property type="entry name" value="Acyl-CoA dehydrogenase NM domain-like"/>
    <property type="match status" value="1"/>
</dbReference>
<organism evidence="10 11">
    <name type="scientific">Streptomyces calvus</name>
    <dbReference type="NCBI Taxonomy" id="67282"/>
    <lineage>
        <taxon>Bacteria</taxon>
        <taxon>Bacillati</taxon>
        <taxon>Actinomycetota</taxon>
        <taxon>Actinomycetes</taxon>
        <taxon>Kitasatosporales</taxon>
        <taxon>Streptomycetaceae</taxon>
        <taxon>Streptomyces</taxon>
    </lineage>
</organism>
<proteinExistence type="inferred from homology"/>
<evidence type="ECO:0000256" key="1">
    <source>
        <dbReference type="ARBA" id="ARBA00001974"/>
    </source>
</evidence>
<evidence type="ECO:0000313" key="10">
    <source>
        <dbReference type="EMBL" id="MBA8942596.1"/>
    </source>
</evidence>
<dbReference type="InterPro" id="IPR006091">
    <property type="entry name" value="Acyl-CoA_Oxase/DH_mid-dom"/>
</dbReference>
<evidence type="ECO:0008006" key="12">
    <source>
        <dbReference type="Google" id="ProtNLM"/>
    </source>
</evidence>
<dbReference type="Pfam" id="PF02771">
    <property type="entry name" value="Acyl-CoA_dh_N"/>
    <property type="match status" value="1"/>
</dbReference>
<dbReference type="InterPro" id="IPR009075">
    <property type="entry name" value="AcylCo_DH/oxidase_C"/>
</dbReference>
<dbReference type="InterPro" id="IPR013786">
    <property type="entry name" value="AcylCoA_DH/ox_N"/>
</dbReference>
<evidence type="ECO:0000313" key="11">
    <source>
        <dbReference type="Proteomes" id="UP000530412"/>
    </source>
</evidence>
<dbReference type="Proteomes" id="UP000530412">
    <property type="component" value="Unassembled WGS sequence"/>
</dbReference>
<dbReference type="InterPro" id="IPR009100">
    <property type="entry name" value="AcylCoA_DH/oxidase_NM_dom_sf"/>
</dbReference>
<dbReference type="InterPro" id="IPR037069">
    <property type="entry name" value="AcylCoA_DH/ox_N_sf"/>
</dbReference>
<dbReference type="AlphaFoldDB" id="A0AA40S9T7"/>
<protein>
    <recommendedName>
        <fullName evidence="12">Acyl-CoA dehydrogenase</fullName>
    </recommendedName>
</protein>
<feature type="domain" description="Acyl-CoA oxidase/dehydrogenase middle" evidence="8">
    <location>
        <begin position="114"/>
        <end position="191"/>
    </location>
</feature>
<keyword evidence="3 6" id="KW-0285">Flavoprotein</keyword>
<evidence type="ECO:0000256" key="3">
    <source>
        <dbReference type="ARBA" id="ARBA00022630"/>
    </source>
</evidence>
<dbReference type="Gene3D" id="1.20.140.10">
    <property type="entry name" value="Butyryl-CoA Dehydrogenase, subunit A, domain 3"/>
    <property type="match status" value="1"/>
</dbReference>
<dbReference type="Gene3D" id="2.40.110.10">
    <property type="entry name" value="Butyryl-CoA Dehydrogenase, subunit A, domain 2"/>
    <property type="match status" value="1"/>
</dbReference>
<evidence type="ECO:0000256" key="4">
    <source>
        <dbReference type="ARBA" id="ARBA00022827"/>
    </source>
</evidence>
<dbReference type="SUPFAM" id="SSF47203">
    <property type="entry name" value="Acyl-CoA dehydrogenase C-terminal domain-like"/>
    <property type="match status" value="1"/>
</dbReference>
<accession>A0AA40S9T7</accession>